<keyword evidence="3" id="KW-1185">Reference proteome</keyword>
<feature type="transmembrane region" description="Helical" evidence="1">
    <location>
        <begin position="257"/>
        <end position="278"/>
    </location>
</feature>
<feature type="transmembrane region" description="Helical" evidence="1">
    <location>
        <begin position="92"/>
        <end position="112"/>
    </location>
</feature>
<feature type="transmembrane region" description="Helical" evidence="1">
    <location>
        <begin position="118"/>
        <end position="137"/>
    </location>
</feature>
<comment type="caution">
    <text evidence="2">The sequence shown here is derived from an EMBL/GenBank/DDBJ whole genome shotgun (WGS) entry which is preliminary data.</text>
</comment>
<accession>A0ABD1JZL0</accession>
<proteinExistence type="predicted"/>
<gene>
    <name evidence="2" type="ORF">ACEWY4_012119</name>
</gene>
<dbReference type="Proteomes" id="UP001591681">
    <property type="component" value="Unassembled WGS sequence"/>
</dbReference>
<dbReference type="AlphaFoldDB" id="A0ABD1JZL0"/>
<feature type="transmembrane region" description="Helical" evidence="1">
    <location>
        <begin position="158"/>
        <end position="177"/>
    </location>
</feature>
<feature type="transmembrane region" description="Helical" evidence="1">
    <location>
        <begin position="197"/>
        <end position="216"/>
    </location>
</feature>
<protein>
    <submittedName>
        <fullName evidence="2">Uncharacterized protein</fullName>
    </submittedName>
</protein>
<keyword evidence="1" id="KW-1133">Transmembrane helix</keyword>
<keyword evidence="1" id="KW-0812">Transmembrane</keyword>
<name>A0ABD1JZL0_9TELE</name>
<organism evidence="2 3">
    <name type="scientific">Coilia grayii</name>
    <name type="common">Gray's grenadier anchovy</name>
    <dbReference type="NCBI Taxonomy" id="363190"/>
    <lineage>
        <taxon>Eukaryota</taxon>
        <taxon>Metazoa</taxon>
        <taxon>Chordata</taxon>
        <taxon>Craniata</taxon>
        <taxon>Vertebrata</taxon>
        <taxon>Euteleostomi</taxon>
        <taxon>Actinopterygii</taxon>
        <taxon>Neopterygii</taxon>
        <taxon>Teleostei</taxon>
        <taxon>Clupei</taxon>
        <taxon>Clupeiformes</taxon>
        <taxon>Clupeoidei</taxon>
        <taxon>Engraulidae</taxon>
        <taxon>Coilinae</taxon>
        <taxon>Coilia</taxon>
    </lineage>
</organism>
<keyword evidence="1" id="KW-0472">Membrane</keyword>
<evidence type="ECO:0000256" key="1">
    <source>
        <dbReference type="SAM" id="Phobius"/>
    </source>
</evidence>
<evidence type="ECO:0000313" key="3">
    <source>
        <dbReference type="Proteomes" id="UP001591681"/>
    </source>
</evidence>
<evidence type="ECO:0000313" key="2">
    <source>
        <dbReference type="EMBL" id="KAL2092321.1"/>
    </source>
</evidence>
<dbReference type="EMBL" id="JBHFQA010000010">
    <property type="protein sequence ID" value="KAL2092321.1"/>
    <property type="molecule type" value="Genomic_DNA"/>
</dbReference>
<feature type="transmembrane region" description="Helical" evidence="1">
    <location>
        <begin position="228"/>
        <end position="245"/>
    </location>
</feature>
<sequence>MNLNGRRTAAPESQIISAEIVSGLLLTVVYRIISKNIFPQELFLPVGQIRMDGEPFELTRSLVCVWLASNVKFLLFKSNTTVSLTDHSTSRLIASLALLVGTCWGTGTWGVSTNYVPVLDLVVFSSFFISSFILMALDHKQSMRTVDMRVIFSDAQRFFLHMDLFATLLFGLLWLAFPDWTLGSEVCPGVDDDLQLHLTRAFGAMMVGDSFVSLTCPKPHPTKDRKSLFSSRAVGTLVLLTYLLHSHFITASWTSGRVWVAVLGAGLWAGNSVLGYLSTRRPVPALHRPPSQGEQ</sequence>
<reference evidence="2 3" key="1">
    <citation type="submission" date="2024-09" db="EMBL/GenBank/DDBJ databases">
        <title>A chromosome-level genome assembly of Gray's grenadier anchovy, Coilia grayii.</title>
        <authorList>
            <person name="Fu Z."/>
        </authorList>
    </citation>
    <scope>NUCLEOTIDE SEQUENCE [LARGE SCALE GENOMIC DNA]</scope>
    <source>
        <strain evidence="2">G4</strain>
        <tissue evidence="2">Muscle</tissue>
    </source>
</reference>